<dbReference type="GO" id="GO:0004812">
    <property type="term" value="F:aminoacyl-tRNA ligase activity"/>
    <property type="evidence" value="ECO:0007669"/>
    <property type="project" value="UniProtKB-KW"/>
</dbReference>
<gene>
    <name evidence="3" type="ORF">MVEN_00707400</name>
</gene>
<evidence type="ECO:0000313" key="3">
    <source>
        <dbReference type="EMBL" id="KAF7359821.1"/>
    </source>
</evidence>
<dbReference type="EMBL" id="JACAZI010000005">
    <property type="protein sequence ID" value="KAF7359821.1"/>
    <property type="molecule type" value="Genomic_DNA"/>
</dbReference>
<comment type="pathway">
    <text evidence="1">Mycotoxin biosynthesis.</text>
</comment>
<organism evidence="3 4">
    <name type="scientific">Mycena venus</name>
    <dbReference type="NCBI Taxonomy" id="2733690"/>
    <lineage>
        <taxon>Eukaryota</taxon>
        <taxon>Fungi</taxon>
        <taxon>Dikarya</taxon>
        <taxon>Basidiomycota</taxon>
        <taxon>Agaricomycotina</taxon>
        <taxon>Agaricomycetes</taxon>
        <taxon>Agaricomycetidae</taxon>
        <taxon>Agaricales</taxon>
        <taxon>Marasmiineae</taxon>
        <taxon>Mycenaceae</taxon>
        <taxon>Mycena</taxon>
    </lineage>
</organism>
<name>A0A8H6YJF6_9AGAR</name>
<dbReference type="AlphaFoldDB" id="A0A8H6YJF6"/>
<comment type="similarity">
    <text evidence="2">Belongs to the ustYa family.</text>
</comment>
<dbReference type="InterPro" id="IPR021765">
    <property type="entry name" value="UstYa-like"/>
</dbReference>
<evidence type="ECO:0000313" key="4">
    <source>
        <dbReference type="Proteomes" id="UP000620124"/>
    </source>
</evidence>
<proteinExistence type="inferred from homology"/>
<keyword evidence="3" id="KW-0030">Aminoacyl-tRNA synthetase</keyword>
<reference evidence="3" key="1">
    <citation type="submission" date="2020-05" db="EMBL/GenBank/DDBJ databases">
        <title>Mycena genomes resolve the evolution of fungal bioluminescence.</title>
        <authorList>
            <person name="Tsai I.J."/>
        </authorList>
    </citation>
    <scope>NUCLEOTIDE SEQUENCE</scope>
    <source>
        <strain evidence="3">CCC161011</strain>
    </source>
</reference>
<evidence type="ECO:0000256" key="1">
    <source>
        <dbReference type="ARBA" id="ARBA00004685"/>
    </source>
</evidence>
<keyword evidence="4" id="KW-1185">Reference proteome</keyword>
<evidence type="ECO:0000256" key="2">
    <source>
        <dbReference type="ARBA" id="ARBA00035112"/>
    </source>
</evidence>
<dbReference type="Pfam" id="PF11807">
    <property type="entry name" value="UstYa"/>
    <property type="match status" value="1"/>
</dbReference>
<dbReference type="GO" id="GO:0043386">
    <property type="term" value="P:mycotoxin biosynthetic process"/>
    <property type="evidence" value="ECO:0007669"/>
    <property type="project" value="InterPro"/>
</dbReference>
<protein>
    <submittedName>
        <fullName evidence="3">Threonyl-tRNA synthetase</fullName>
    </submittedName>
</protein>
<sequence>MSQCSNFPPTFAMAKHTIPYHRLSVEDTEQPDPFPEPRPSQSRRILLVVIFLETVALLWSILRTANPKYSGPAMVYSPAQEAVEYGITSYAIGRNEKFRIPPSPALDKAWDNLYNCDIPFIVSYPNHVLISIQVGISQIPKSQATLLPNKTHPIPGDEKNYIVELDVFHNLHCLNMIRMRVHSDYYLDSEAMEIGHLDHCIDWIRQALMCAGDTSVIVWQWDAAQNITTFQGDVVHTCRNFDKLREWGKSHAIRTHYDTSVRILDDIVVPVIPKQFDL</sequence>
<dbReference type="PANTHER" id="PTHR33365">
    <property type="entry name" value="YALI0B05434P"/>
    <property type="match status" value="1"/>
</dbReference>
<keyword evidence="3" id="KW-0436">Ligase</keyword>
<comment type="caution">
    <text evidence="3">The sequence shown here is derived from an EMBL/GenBank/DDBJ whole genome shotgun (WGS) entry which is preliminary data.</text>
</comment>
<dbReference type="Proteomes" id="UP000620124">
    <property type="component" value="Unassembled WGS sequence"/>
</dbReference>
<dbReference type="OrthoDB" id="3687641at2759"/>
<accession>A0A8H6YJF6</accession>
<dbReference type="PANTHER" id="PTHR33365:SF4">
    <property type="entry name" value="CYCLOCHLOROTINE BIOSYNTHESIS PROTEIN O"/>
    <property type="match status" value="1"/>
</dbReference>